<dbReference type="Gene3D" id="3.40.50.300">
    <property type="entry name" value="P-loop containing nucleotide triphosphate hydrolases"/>
    <property type="match status" value="1"/>
</dbReference>
<evidence type="ECO:0000313" key="3">
    <source>
        <dbReference type="EMBL" id="RDU35648.1"/>
    </source>
</evidence>
<comment type="caution">
    <text evidence="3">The sequence shown here is derived from an EMBL/GenBank/DDBJ whole genome shotgun (WGS) entry which is preliminary data.</text>
</comment>
<dbReference type="OrthoDB" id="9786803at2"/>
<dbReference type="NCBIfam" id="TIGR00176">
    <property type="entry name" value="mobB"/>
    <property type="match status" value="1"/>
</dbReference>
<dbReference type="PANTHER" id="PTHR40072:SF1">
    <property type="entry name" value="MOLYBDOPTERIN-GUANINE DINUCLEOTIDE BIOSYNTHESIS ADAPTER PROTEIN"/>
    <property type="match status" value="1"/>
</dbReference>
<dbReference type="CDD" id="cd03116">
    <property type="entry name" value="MobB"/>
    <property type="match status" value="1"/>
</dbReference>
<proteinExistence type="predicted"/>
<protein>
    <submittedName>
        <fullName evidence="3">Molybdopterin-guanine dinucleotide biosynthesis protein B</fullName>
    </submittedName>
</protein>
<feature type="compositionally biased region" description="Basic and acidic residues" evidence="1">
    <location>
        <begin position="45"/>
        <end position="56"/>
    </location>
</feature>
<sequence>MVRPFVFQVAGYQNSGKTTLAEELIRRLKEAGVDVASIKHHGHGGKPDIPSEKDSSRHIDAGASAALVEGNGRLILHSEKNAWPLEDQIRILSTFDPEAILIEGHKYASYPKIVLIRNREDEKGLLGLENIIAAAYWDTEPQTDAGFPFFSIKDNRTPENLTKLILEQMECQAPQN</sequence>
<accession>A0A3D8GML5</accession>
<name>A0A3D8GML5_9BACI</name>
<gene>
    <name evidence="3" type="primary">mobB</name>
    <name evidence="3" type="ORF">DRW41_17640</name>
</gene>
<dbReference type="SUPFAM" id="SSF52540">
    <property type="entry name" value="P-loop containing nucleoside triphosphate hydrolases"/>
    <property type="match status" value="1"/>
</dbReference>
<reference evidence="3 4" key="1">
    <citation type="submission" date="2018-07" db="EMBL/GenBank/DDBJ databases">
        <title>Bacillus sp. YLB-04 draft genome sequence.</title>
        <authorList>
            <person name="Yu L."/>
            <person name="Tang X."/>
        </authorList>
    </citation>
    <scope>NUCLEOTIDE SEQUENCE [LARGE SCALE GENOMIC DNA]</scope>
    <source>
        <strain evidence="3 4">YLB-04</strain>
    </source>
</reference>
<organism evidence="3 4">
    <name type="scientific">Neobacillus piezotolerans</name>
    <dbReference type="NCBI Taxonomy" id="2259171"/>
    <lineage>
        <taxon>Bacteria</taxon>
        <taxon>Bacillati</taxon>
        <taxon>Bacillota</taxon>
        <taxon>Bacilli</taxon>
        <taxon>Bacillales</taxon>
        <taxon>Bacillaceae</taxon>
        <taxon>Neobacillus</taxon>
    </lineage>
</organism>
<dbReference type="InterPro" id="IPR052539">
    <property type="entry name" value="MGD_biosynthesis_adapter"/>
</dbReference>
<dbReference type="Proteomes" id="UP000257144">
    <property type="component" value="Unassembled WGS sequence"/>
</dbReference>
<dbReference type="InterPro" id="IPR027417">
    <property type="entry name" value="P-loop_NTPase"/>
</dbReference>
<dbReference type="PANTHER" id="PTHR40072">
    <property type="entry name" value="MOLYBDOPTERIN-GUANINE DINUCLEOTIDE BIOSYNTHESIS ADAPTER PROTEIN-RELATED"/>
    <property type="match status" value="1"/>
</dbReference>
<feature type="region of interest" description="Disordered" evidence="1">
    <location>
        <begin position="37"/>
        <end position="56"/>
    </location>
</feature>
<evidence type="ECO:0000259" key="2">
    <source>
        <dbReference type="Pfam" id="PF03205"/>
    </source>
</evidence>
<dbReference type="Pfam" id="PF03205">
    <property type="entry name" value="MobB"/>
    <property type="match status" value="1"/>
</dbReference>
<evidence type="ECO:0000313" key="4">
    <source>
        <dbReference type="Proteomes" id="UP000257144"/>
    </source>
</evidence>
<dbReference type="AlphaFoldDB" id="A0A3D8GML5"/>
<dbReference type="EMBL" id="QNQT01000009">
    <property type="protein sequence ID" value="RDU35648.1"/>
    <property type="molecule type" value="Genomic_DNA"/>
</dbReference>
<dbReference type="GO" id="GO:0006777">
    <property type="term" value="P:Mo-molybdopterin cofactor biosynthetic process"/>
    <property type="evidence" value="ECO:0007669"/>
    <property type="project" value="InterPro"/>
</dbReference>
<evidence type="ECO:0000256" key="1">
    <source>
        <dbReference type="SAM" id="MobiDB-lite"/>
    </source>
</evidence>
<feature type="domain" description="Molybdopterin-guanine dinucleotide biosynthesis protein B (MobB)" evidence="2">
    <location>
        <begin position="6"/>
        <end position="135"/>
    </location>
</feature>
<dbReference type="GO" id="GO:0005525">
    <property type="term" value="F:GTP binding"/>
    <property type="evidence" value="ECO:0007669"/>
    <property type="project" value="InterPro"/>
</dbReference>
<dbReference type="InterPro" id="IPR004435">
    <property type="entry name" value="MobB_dom"/>
</dbReference>
<keyword evidence="4" id="KW-1185">Reference proteome</keyword>